<evidence type="ECO:0000259" key="1">
    <source>
        <dbReference type="Pfam" id="PF13173"/>
    </source>
</evidence>
<sequence>MSQYKKRYLEDQILKLSKSFPILLLTGARQVGKTTLLQHMSEKSGLKHQYISLDEFEIRSLAKRDPGMFLKQYPAPLIIDEIQYAPELLPYIKAEVDRNKKKGSYWLTGSQQFYLMKNVSESLAGRVAILKMLGLSSAEEKEIIYQKQPWSPDQKITNNNSETITEIFKRIIQGSFPAVSNKPTPPLDAFYGSYVQTYIDRDLRDLVKVSSLSSFDKFIRLCAARTATMLNLSDLARDSDITVNTAKEWLSLLESAGQIYLLRPYYQNLSKRLVKAPKLYFLDTGLVSYLTGWRNPISTSRGAFAGQLFESYVFSEIFKSYLHRGVEPRLYYYRTKEKVEIDIIIEKNGVLMPVEIKLSSRVQESDIPGILKLQKEHKNCGQSVVIALTRQNYAISDNIKVLSSSVIL</sequence>
<feature type="domain" description="DUF4143" evidence="2">
    <location>
        <begin position="200"/>
        <end position="359"/>
    </location>
</feature>
<dbReference type="InterPro" id="IPR011335">
    <property type="entry name" value="Restrct_endonuc-II-like"/>
</dbReference>
<dbReference type="AlphaFoldDB" id="A0A0G0LGW5"/>
<dbReference type="EMBL" id="LBVO01000008">
    <property type="protein sequence ID" value="KKQ90322.1"/>
    <property type="molecule type" value="Genomic_DNA"/>
</dbReference>
<comment type="caution">
    <text evidence="3">The sequence shown here is derived from an EMBL/GenBank/DDBJ whole genome shotgun (WGS) entry which is preliminary data.</text>
</comment>
<name>A0A0G0LGW5_9BACT</name>
<dbReference type="PANTHER" id="PTHR43566">
    <property type="entry name" value="CONSERVED PROTEIN"/>
    <property type="match status" value="1"/>
</dbReference>
<proteinExistence type="predicted"/>
<dbReference type="InterPro" id="IPR025420">
    <property type="entry name" value="DUF4143"/>
</dbReference>
<dbReference type="InterPro" id="IPR027417">
    <property type="entry name" value="P-loop_NTPase"/>
</dbReference>
<evidence type="ECO:0000313" key="4">
    <source>
        <dbReference type="Proteomes" id="UP000033934"/>
    </source>
</evidence>
<protein>
    <submittedName>
        <fullName evidence="3">Putative ATPase</fullName>
    </submittedName>
</protein>
<dbReference type="Gene3D" id="3.40.50.300">
    <property type="entry name" value="P-loop containing nucleotide triphosphate hydrolases"/>
    <property type="match status" value="1"/>
</dbReference>
<accession>A0A0G0LGW5</accession>
<evidence type="ECO:0000313" key="3">
    <source>
        <dbReference type="EMBL" id="KKQ90322.1"/>
    </source>
</evidence>
<dbReference type="PATRIC" id="fig|1618334.3.peg.174"/>
<organism evidence="3 4">
    <name type="scientific">Berkelbacteria bacterium GW2011_GWA2_38_9</name>
    <dbReference type="NCBI Taxonomy" id="1618334"/>
    <lineage>
        <taxon>Bacteria</taxon>
        <taxon>Candidatus Berkelbacteria</taxon>
    </lineage>
</organism>
<gene>
    <name evidence="3" type="ORF">UT11_C0008G0010</name>
</gene>
<evidence type="ECO:0000259" key="2">
    <source>
        <dbReference type="Pfam" id="PF13635"/>
    </source>
</evidence>
<reference evidence="3 4" key="1">
    <citation type="journal article" date="2015" name="Nature">
        <title>rRNA introns, odd ribosomes, and small enigmatic genomes across a large radiation of phyla.</title>
        <authorList>
            <person name="Brown C.T."/>
            <person name="Hug L.A."/>
            <person name="Thomas B.C."/>
            <person name="Sharon I."/>
            <person name="Castelle C.J."/>
            <person name="Singh A."/>
            <person name="Wilkins M.J."/>
            <person name="Williams K.H."/>
            <person name="Banfield J.F."/>
        </authorList>
    </citation>
    <scope>NUCLEOTIDE SEQUENCE [LARGE SCALE GENOMIC DNA]</scope>
</reference>
<dbReference type="SUPFAM" id="SSF52980">
    <property type="entry name" value="Restriction endonuclease-like"/>
    <property type="match status" value="1"/>
</dbReference>
<dbReference type="Pfam" id="PF13635">
    <property type="entry name" value="DUF4143"/>
    <property type="match status" value="1"/>
</dbReference>
<dbReference type="SUPFAM" id="SSF52540">
    <property type="entry name" value="P-loop containing nucleoside triphosphate hydrolases"/>
    <property type="match status" value="1"/>
</dbReference>
<feature type="domain" description="AAA" evidence="1">
    <location>
        <begin position="20"/>
        <end position="139"/>
    </location>
</feature>
<dbReference type="PANTHER" id="PTHR43566:SF2">
    <property type="entry name" value="DUF4143 DOMAIN-CONTAINING PROTEIN"/>
    <property type="match status" value="1"/>
</dbReference>
<dbReference type="InterPro" id="IPR041682">
    <property type="entry name" value="AAA_14"/>
</dbReference>
<dbReference type="Pfam" id="PF13173">
    <property type="entry name" value="AAA_14"/>
    <property type="match status" value="1"/>
</dbReference>
<dbReference type="Proteomes" id="UP000033934">
    <property type="component" value="Unassembled WGS sequence"/>
</dbReference>